<protein>
    <submittedName>
        <fullName evidence="2">Uncharacterized protein</fullName>
    </submittedName>
</protein>
<keyword evidence="1" id="KW-1185">Reference proteome</keyword>
<organism evidence="1 2">
    <name type="scientific">Ditylenchus dipsaci</name>
    <dbReference type="NCBI Taxonomy" id="166011"/>
    <lineage>
        <taxon>Eukaryota</taxon>
        <taxon>Metazoa</taxon>
        <taxon>Ecdysozoa</taxon>
        <taxon>Nematoda</taxon>
        <taxon>Chromadorea</taxon>
        <taxon>Rhabditida</taxon>
        <taxon>Tylenchina</taxon>
        <taxon>Tylenchomorpha</taxon>
        <taxon>Sphaerularioidea</taxon>
        <taxon>Anguinidae</taxon>
        <taxon>Anguininae</taxon>
        <taxon>Ditylenchus</taxon>
    </lineage>
</organism>
<dbReference type="WBParaSite" id="jg597">
    <property type="protein sequence ID" value="jg597"/>
    <property type="gene ID" value="jg597"/>
</dbReference>
<proteinExistence type="predicted"/>
<name>A0A915EEZ3_9BILA</name>
<dbReference type="Proteomes" id="UP000887574">
    <property type="component" value="Unplaced"/>
</dbReference>
<reference evidence="2" key="1">
    <citation type="submission" date="2022-11" db="UniProtKB">
        <authorList>
            <consortium name="WormBaseParasite"/>
        </authorList>
    </citation>
    <scope>IDENTIFICATION</scope>
</reference>
<dbReference type="AlphaFoldDB" id="A0A915EEZ3"/>
<accession>A0A915EEZ3</accession>
<sequence length="349" mass="40218">MRSFILLKMSVRQPKKRHFSSKLIPFACIPSNSRNTSEVTIEAESISAGYKSKCVAGENSNIPPQLFRIRCKNPKNSDFIKPEMAIHYRKENYKVICHYNRRIASLVRKIEHKRGKKCSTNGKKKVIANVEYKCVKGELIAIGCKTKTAKNEVVSIKVGKSWSDGVSYIYKCRRREFDDQVVFRRKKLIYSKKLSIADLILHFEKTPLKSPGVGSDFTNPGVHGLSVYVGDNVQQIVPKGCVDPKWQSVRKIGYKYTYYQSVLECTLINNEPKWVLKECQSKQLSLIKQKKLFPNEFVQQDDNKHDDAKDPKFYAKYCDPRFGVVDFANDKNTKRLTIKLKLSRRTTTN</sequence>
<evidence type="ECO:0000313" key="1">
    <source>
        <dbReference type="Proteomes" id="UP000887574"/>
    </source>
</evidence>
<evidence type="ECO:0000313" key="2">
    <source>
        <dbReference type="WBParaSite" id="jg597"/>
    </source>
</evidence>